<proteinExistence type="predicted"/>
<evidence type="ECO:0000313" key="3">
    <source>
        <dbReference type="EMBL" id="MCL6284506.1"/>
    </source>
</evidence>
<feature type="domain" description="Cupin type-2" evidence="2">
    <location>
        <begin position="54"/>
        <end position="123"/>
    </location>
</feature>
<organism evidence="3 4">
    <name type="scientific">Ruegeria spongiae</name>
    <dbReference type="NCBI Taxonomy" id="2942209"/>
    <lineage>
        <taxon>Bacteria</taxon>
        <taxon>Pseudomonadati</taxon>
        <taxon>Pseudomonadota</taxon>
        <taxon>Alphaproteobacteria</taxon>
        <taxon>Rhodobacterales</taxon>
        <taxon>Roseobacteraceae</taxon>
        <taxon>Ruegeria</taxon>
    </lineage>
</organism>
<dbReference type="InterPro" id="IPR011051">
    <property type="entry name" value="RmlC_Cupin_sf"/>
</dbReference>
<gene>
    <name evidence="3" type="ORF">M3P21_13305</name>
</gene>
<reference evidence="3" key="1">
    <citation type="submission" date="2022-05" db="EMBL/GenBank/DDBJ databases">
        <authorList>
            <person name="Park J.-S."/>
        </authorList>
    </citation>
    <scope>NUCLEOTIDE SEQUENCE</scope>
    <source>
        <strain evidence="3">2012CJ41-6</strain>
    </source>
</reference>
<protein>
    <submittedName>
        <fullName evidence="3">Cupin domain-containing protein</fullName>
    </submittedName>
</protein>
<sequence length="136" mass="14087">MKRILIAGALALTAGQAVAKDSYPPLELLLQTDKTVVGEPLAYPPGQAEITMAIITMMPGQKTPAHRHGAPLAGYILEGEITVDYGAAGIRTYLTGDALVEAMGTDHVGTNTGDGIVRILTVFAGAQGTANTILDE</sequence>
<evidence type="ECO:0000313" key="4">
    <source>
        <dbReference type="Proteomes" id="UP001203880"/>
    </source>
</evidence>
<feature type="signal peptide" evidence="1">
    <location>
        <begin position="1"/>
        <end position="19"/>
    </location>
</feature>
<evidence type="ECO:0000259" key="2">
    <source>
        <dbReference type="Pfam" id="PF07883"/>
    </source>
</evidence>
<keyword evidence="4" id="KW-1185">Reference proteome</keyword>
<dbReference type="InterPro" id="IPR013096">
    <property type="entry name" value="Cupin_2"/>
</dbReference>
<dbReference type="CDD" id="cd02236">
    <property type="entry name" value="cupin_CV2614-like"/>
    <property type="match status" value="1"/>
</dbReference>
<dbReference type="Pfam" id="PF07883">
    <property type="entry name" value="Cupin_2"/>
    <property type="match status" value="1"/>
</dbReference>
<evidence type="ECO:0000256" key="1">
    <source>
        <dbReference type="SAM" id="SignalP"/>
    </source>
</evidence>
<dbReference type="InterPro" id="IPR014710">
    <property type="entry name" value="RmlC-like_jellyroll"/>
</dbReference>
<dbReference type="EMBL" id="JAMFMB010000016">
    <property type="protein sequence ID" value="MCL6284506.1"/>
    <property type="molecule type" value="Genomic_DNA"/>
</dbReference>
<dbReference type="Gene3D" id="2.60.120.10">
    <property type="entry name" value="Jelly Rolls"/>
    <property type="match status" value="1"/>
</dbReference>
<comment type="caution">
    <text evidence="3">The sequence shown here is derived from an EMBL/GenBank/DDBJ whole genome shotgun (WGS) entry which is preliminary data.</text>
</comment>
<dbReference type="PANTHER" id="PTHR38599">
    <property type="entry name" value="CUPIN DOMAIN PROTEIN (AFU_ORTHOLOGUE AFUA_3G13620)"/>
    <property type="match status" value="1"/>
</dbReference>
<dbReference type="RefSeq" id="WP_249710567.1">
    <property type="nucleotide sequence ID" value="NZ_JAMFMB010000016.1"/>
</dbReference>
<dbReference type="SUPFAM" id="SSF51182">
    <property type="entry name" value="RmlC-like cupins"/>
    <property type="match status" value="1"/>
</dbReference>
<name>A0ABT0Q3P9_9RHOB</name>
<dbReference type="PANTHER" id="PTHR38599:SF1">
    <property type="entry name" value="CUPIN DOMAIN PROTEIN (AFU_ORTHOLOGUE AFUA_3G13620)"/>
    <property type="match status" value="1"/>
</dbReference>
<accession>A0ABT0Q3P9</accession>
<keyword evidence="1" id="KW-0732">Signal</keyword>
<dbReference type="Proteomes" id="UP001203880">
    <property type="component" value="Unassembled WGS sequence"/>
</dbReference>
<feature type="chain" id="PRO_5046900024" evidence="1">
    <location>
        <begin position="20"/>
        <end position="136"/>
    </location>
</feature>